<sequence>MSEVFTLESLHEELENEFAPVAFEAGGERFVLRNLLRCNKKERQAVIARLKELEALNDTDESEEQEDATLAACQFVLSTVTDDKRGARLLKAIGSDLLVNMKLLERWAERTQPGEATASPS</sequence>
<organism evidence="1 2">
    <name type="scientific">Lentzea flava</name>
    <dbReference type="NCBI Taxonomy" id="103732"/>
    <lineage>
        <taxon>Bacteria</taxon>
        <taxon>Bacillati</taxon>
        <taxon>Actinomycetota</taxon>
        <taxon>Actinomycetes</taxon>
        <taxon>Pseudonocardiales</taxon>
        <taxon>Pseudonocardiaceae</taxon>
        <taxon>Lentzea</taxon>
    </lineage>
</organism>
<keyword evidence="2" id="KW-1185">Reference proteome</keyword>
<accession>A0ABQ2UQL1</accession>
<dbReference type="Proteomes" id="UP000649573">
    <property type="component" value="Unassembled WGS sequence"/>
</dbReference>
<dbReference type="InterPro" id="IPR020132">
    <property type="entry name" value="Gp24/Gp25"/>
</dbReference>
<evidence type="ECO:0000313" key="1">
    <source>
        <dbReference type="EMBL" id="GGU45935.1"/>
    </source>
</evidence>
<reference evidence="2" key="1">
    <citation type="journal article" date="2019" name="Int. J. Syst. Evol. Microbiol.">
        <title>The Global Catalogue of Microorganisms (GCM) 10K type strain sequencing project: providing services to taxonomists for standard genome sequencing and annotation.</title>
        <authorList>
            <consortium name="The Broad Institute Genomics Platform"/>
            <consortium name="The Broad Institute Genome Sequencing Center for Infectious Disease"/>
            <person name="Wu L."/>
            <person name="Ma J."/>
        </authorList>
    </citation>
    <scope>NUCLEOTIDE SEQUENCE [LARGE SCALE GENOMIC DNA]</scope>
    <source>
        <strain evidence="2">JCM 3296</strain>
    </source>
</reference>
<dbReference type="EMBL" id="BMRE01000018">
    <property type="protein sequence ID" value="GGU45935.1"/>
    <property type="molecule type" value="Genomic_DNA"/>
</dbReference>
<evidence type="ECO:0008006" key="3">
    <source>
        <dbReference type="Google" id="ProtNLM"/>
    </source>
</evidence>
<gene>
    <name evidence="1" type="ORF">GCM10010178_43060</name>
</gene>
<dbReference type="Pfam" id="PF17388">
    <property type="entry name" value="GP24_25"/>
    <property type="match status" value="1"/>
</dbReference>
<name>A0ABQ2UQL1_9PSEU</name>
<protein>
    <recommendedName>
        <fullName evidence="3">Tail assembly chaperone</fullName>
    </recommendedName>
</protein>
<evidence type="ECO:0000313" key="2">
    <source>
        <dbReference type="Proteomes" id="UP000649573"/>
    </source>
</evidence>
<dbReference type="RefSeq" id="WP_189255493.1">
    <property type="nucleotide sequence ID" value="NZ_BMRE01000018.1"/>
</dbReference>
<proteinExistence type="predicted"/>
<comment type="caution">
    <text evidence="1">The sequence shown here is derived from an EMBL/GenBank/DDBJ whole genome shotgun (WGS) entry which is preliminary data.</text>
</comment>